<dbReference type="CDD" id="cd19821">
    <property type="entry name" value="Bbox1_BBX-like"/>
    <property type="match status" value="1"/>
</dbReference>
<keyword evidence="4" id="KW-0863">Zinc-finger</keyword>
<feature type="region of interest" description="Disordered" evidence="9">
    <location>
        <begin position="1"/>
        <end position="76"/>
    </location>
</feature>
<keyword evidence="8" id="KW-0539">Nucleus</keyword>
<dbReference type="Proteomes" id="UP000729402">
    <property type="component" value="Unassembled WGS sequence"/>
</dbReference>
<dbReference type="EMBL" id="JAAALK010000289">
    <property type="protein sequence ID" value="KAG8051198.1"/>
    <property type="molecule type" value="Genomic_DNA"/>
</dbReference>
<dbReference type="GO" id="GO:0008270">
    <property type="term" value="F:zinc ion binding"/>
    <property type="evidence" value="ECO:0007669"/>
    <property type="project" value="UniProtKB-KW"/>
</dbReference>
<evidence type="ECO:0000313" key="12">
    <source>
        <dbReference type="Proteomes" id="UP000729402"/>
    </source>
</evidence>
<evidence type="ECO:0000256" key="6">
    <source>
        <dbReference type="ARBA" id="ARBA00023015"/>
    </source>
</evidence>
<dbReference type="OrthoDB" id="10650432at2759"/>
<evidence type="ECO:0000256" key="9">
    <source>
        <dbReference type="SAM" id="MobiDB-lite"/>
    </source>
</evidence>
<dbReference type="GO" id="GO:0009640">
    <property type="term" value="P:photomorphogenesis"/>
    <property type="evidence" value="ECO:0007669"/>
    <property type="project" value="TreeGrafter"/>
</dbReference>
<dbReference type="InterPro" id="IPR051979">
    <property type="entry name" value="B-box_zinc_finger"/>
</dbReference>
<dbReference type="AlphaFoldDB" id="A0A8J5VKY8"/>
<sequence length="184" mass="19524">MKALEEGQRRGVGAWGRRQRRSKGSGPPVEGMGAQGTDGGAQMGSWSPVEALGWGRGHRQRRSEMVSEGTLGLGATDRGARRERTGYFFCLQDRALLCWSCDVAVHTATPHVAAHRRFLITGVRIGGSVDADSAAVVSPSSSSIAPAGSASGNRAARGEARIIYHWGQAKTYGTIRYDEIIGVG</sequence>
<evidence type="ECO:0000256" key="4">
    <source>
        <dbReference type="ARBA" id="ARBA00022771"/>
    </source>
</evidence>
<dbReference type="GO" id="GO:0006355">
    <property type="term" value="P:regulation of DNA-templated transcription"/>
    <property type="evidence" value="ECO:0007669"/>
    <property type="project" value="TreeGrafter"/>
</dbReference>
<keyword evidence="3" id="KW-0677">Repeat</keyword>
<accession>A0A8J5VKY8</accession>
<feature type="compositionally biased region" description="Gly residues" evidence="9">
    <location>
        <begin position="33"/>
        <end position="42"/>
    </location>
</feature>
<evidence type="ECO:0000256" key="1">
    <source>
        <dbReference type="ARBA" id="ARBA00004123"/>
    </source>
</evidence>
<evidence type="ECO:0000256" key="7">
    <source>
        <dbReference type="ARBA" id="ARBA00023163"/>
    </source>
</evidence>
<comment type="caution">
    <text evidence="11">The sequence shown here is derived from an EMBL/GenBank/DDBJ whole genome shotgun (WGS) entry which is preliminary data.</text>
</comment>
<keyword evidence="5" id="KW-0862">Zinc</keyword>
<evidence type="ECO:0000256" key="2">
    <source>
        <dbReference type="ARBA" id="ARBA00022723"/>
    </source>
</evidence>
<evidence type="ECO:0000259" key="10">
    <source>
        <dbReference type="SMART" id="SM00336"/>
    </source>
</evidence>
<proteinExistence type="predicted"/>
<evidence type="ECO:0000256" key="3">
    <source>
        <dbReference type="ARBA" id="ARBA00022737"/>
    </source>
</evidence>
<gene>
    <name evidence="11" type="ORF">GUJ93_ZPchr0009g703</name>
</gene>
<dbReference type="SMART" id="SM00336">
    <property type="entry name" value="BBOX"/>
    <property type="match status" value="1"/>
</dbReference>
<evidence type="ECO:0000256" key="8">
    <source>
        <dbReference type="ARBA" id="ARBA00023242"/>
    </source>
</evidence>
<comment type="subcellular location">
    <subcellularLocation>
        <location evidence="1">Nucleus</location>
    </subcellularLocation>
</comment>
<keyword evidence="2" id="KW-0479">Metal-binding</keyword>
<evidence type="ECO:0000313" key="11">
    <source>
        <dbReference type="EMBL" id="KAG8051198.1"/>
    </source>
</evidence>
<keyword evidence="7" id="KW-0804">Transcription</keyword>
<reference evidence="11" key="2">
    <citation type="submission" date="2021-02" db="EMBL/GenBank/DDBJ databases">
        <authorList>
            <person name="Kimball J.A."/>
            <person name="Haas M.W."/>
            <person name="Macchietto M."/>
            <person name="Kono T."/>
            <person name="Duquette J."/>
            <person name="Shao M."/>
        </authorList>
    </citation>
    <scope>NUCLEOTIDE SEQUENCE</scope>
    <source>
        <tissue evidence="11">Fresh leaf tissue</tissue>
    </source>
</reference>
<organism evidence="11 12">
    <name type="scientific">Zizania palustris</name>
    <name type="common">Northern wild rice</name>
    <dbReference type="NCBI Taxonomy" id="103762"/>
    <lineage>
        <taxon>Eukaryota</taxon>
        <taxon>Viridiplantae</taxon>
        <taxon>Streptophyta</taxon>
        <taxon>Embryophyta</taxon>
        <taxon>Tracheophyta</taxon>
        <taxon>Spermatophyta</taxon>
        <taxon>Magnoliopsida</taxon>
        <taxon>Liliopsida</taxon>
        <taxon>Poales</taxon>
        <taxon>Poaceae</taxon>
        <taxon>BOP clade</taxon>
        <taxon>Oryzoideae</taxon>
        <taxon>Oryzeae</taxon>
        <taxon>Zizaniinae</taxon>
        <taxon>Zizania</taxon>
    </lineage>
</organism>
<protein>
    <recommendedName>
        <fullName evidence="10">B box-type domain-containing protein</fullName>
    </recommendedName>
</protein>
<reference evidence="11" key="1">
    <citation type="journal article" date="2021" name="bioRxiv">
        <title>Whole Genome Assembly and Annotation of Northern Wild Rice, Zizania palustris L., Supports a Whole Genome Duplication in the Zizania Genus.</title>
        <authorList>
            <person name="Haas M."/>
            <person name="Kono T."/>
            <person name="Macchietto M."/>
            <person name="Millas R."/>
            <person name="McGilp L."/>
            <person name="Shao M."/>
            <person name="Duquette J."/>
            <person name="Hirsch C.N."/>
            <person name="Kimball J."/>
        </authorList>
    </citation>
    <scope>NUCLEOTIDE SEQUENCE</scope>
    <source>
        <tissue evidence="11">Fresh leaf tissue</tissue>
    </source>
</reference>
<dbReference type="GO" id="GO:0005634">
    <property type="term" value="C:nucleus"/>
    <property type="evidence" value="ECO:0007669"/>
    <property type="project" value="UniProtKB-SubCell"/>
</dbReference>
<evidence type="ECO:0000256" key="5">
    <source>
        <dbReference type="ARBA" id="ARBA00022833"/>
    </source>
</evidence>
<keyword evidence="6" id="KW-0805">Transcription regulation</keyword>
<keyword evidence="12" id="KW-1185">Reference proteome</keyword>
<dbReference type="InterPro" id="IPR000315">
    <property type="entry name" value="Znf_B-box"/>
</dbReference>
<dbReference type="PANTHER" id="PTHR31832:SF63">
    <property type="entry name" value="B-BOX ZINC FINGER PROTEIN 23"/>
    <property type="match status" value="1"/>
</dbReference>
<dbReference type="InterPro" id="IPR049808">
    <property type="entry name" value="CONSTANS-like_Bbox1"/>
</dbReference>
<name>A0A8J5VKY8_ZIZPA</name>
<feature type="domain" description="B box-type" evidence="10">
    <location>
        <begin position="77"/>
        <end position="120"/>
    </location>
</feature>
<dbReference type="PANTHER" id="PTHR31832">
    <property type="entry name" value="B-BOX ZINC FINGER PROTEIN 22"/>
    <property type="match status" value="1"/>
</dbReference>